<organism evidence="3">
    <name type="scientific">Sporolactobacillus sp. Y61</name>
    <dbReference type="NCBI Taxonomy" id="3160863"/>
    <lineage>
        <taxon>Bacteria</taxon>
        <taxon>Bacillati</taxon>
        <taxon>Bacillota</taxon>
        <taxon>Bacilli</taxon>
        <taxon>Bacillales</taxon>
        <taxon>Sporolactobacillaceae</taxon>
        <taxon>Sporolactobacillus</taxon>
    </lineage>
</organism>
<keyword evidence="1" id="KW-0175">Coiled coil</keyword>
<dbReference type="InterPro" id="IPR031856">
    <property type="entry name" value="YdaS_toxin-like"/>
</dbReference>
<sequence>MTETIGNARTGGDELIGLEYVLGLYNMQQLELADRLGIKKQNINLWLKGKQNIPKKYLPTLEQLFHINRDYFSKELTEIDKLEIQKEKLKAELKPIIERHEQVLSRSAQKLESVPVYDREEINRIERSIEKEQLIERFKASLEQVDKHPYMDTYRIMMALLEKAGSEIILQKTIQGLAHYLNVLPGDITTGPEQEEFEAALFEVLDDYNF</sequence>
<dbReference type="InterPro" id="IPR001387">
    <property type="entry name" value="Cro/C1-type_HTH"/>
</dbReference>
<evidence type="ECO:0000313" key="3">
    <source>
        <dbReference type="EMBL" id="XCJ16996.1"/>
    </source>
</evidence>
<proteinExistence type="predicted"/>
<dbReference type="PROSITE" id="PS50943">
    <property type="entry name" value="HTH_CROC1"/>
    <property type="match status" value="1"/>
</dbReference>
<evidence type="ECO:0000256" key="1">
    <source>
        <dbReference type="SAM" id="Coils"/>
    </source>
</evidence>
<dbReference type="Gene3D" id="1.10.260.40">
    <property type="entry name" value="lambda repressor-like DNA-binding domains"/>
    <property type="match status" value="1"/>
</dbReference>
<name>A0AAU8IFQ8_9BACL</name>
<evidence type="ECO:0000259" key="2">
    <source>
        <dbReference type="PROSITE" id="PS50943"/>
    </source>
</evidence>
<protein>
    <submittedName>
        <fullName evidence="3">YdaS family helix-turn-helix protein</fullName>
    </submittedName>
</protein>
<feature type="domain" description="HTH cro/C1-type" evidence="2">
    <location>
        <begin position="26"/>
        <end position="72"/>
    </location>
</feature>
<dbReference type="Pfam" id="PF15943">
    <property type="entry name" value="YdaS_toxin"/>
    <property type="match status" value="1"/>
</dbReference>
<dbReference type="GO" id="GO:0003677">
    <property type="term" value="F:DNA binding"/>
    <property type="evidence" value="ECO:0007669"/>
    <property type="project" value="InterPro"/>
</dbReference>
<accession>A0AAU8IFQ8</accession>
<dbReference type="EMBL" id="CP159510">
    <property type="protein sequence ID" value="XCJ16996.1"/>
    <property type="molecule type" value="Genomic_DNA"/>
</dbReference>
<dbReference type="CDD" id="cd00093">
    <property type="entry name" value="HTH_XRE"/>
    <property type="match status" value="1"/>
</dbReference>
<dbReference type="InterPro" id="IPR010982">
    <property type="entry name" value="Lambda_DNA-bd_dom_sf"/>
</dbReference>
<gene>
    <name evidence="3" type="ORF">ABNN70_00075</name>
</gene>
<dbReference type="AlphaFoldDB" id="A0AAU8IFQ8"/>
<dbReference type="RefSeq" id="WP_240697298.1">
    <property type="nucleotide sequence ID" value="NZ_CP159510.1"/>
</dbReference>
<reference evidence="3" key="1">
    <citation type="submission" date="2024-06" db="EMBL/GenBank/DDBJ databases">
        <authorList>
            <person name="Fan A."/>
            <person name="Zhang F.Y."/>
            <person name="Zhang L."/>
        </authorList>
    </citation>
    <scope>NUCLEOTIDE SEQUENCE</scope>
    <source>
        <strain evidence="3">Y61</strain>
    </source>
</reference>
<dbReference type="SUPFAM" id="SSF47413">
    <property type="entry name" value="lambda repressor-like DNA-binding domains"/>
    <property type="match status" value="1"/>
</dbReference>
<feature type="coiled-coil region" evidence="1">
    <location>
        <begin position="72"/>
        <end position="99"/>
    </location>
</feature>